<sequence length="91" mass="10693">MDSSDHDGIKRDISITVTDIFDSFEEENNRLPTMEEFRTIFSSHAEQYIGPMDELAVEGIHQTLDKHQHREQKLWRAATELESEQRCLRSD</sequence>
<evidence type="ECO:0000313" key="2">
    <source>
        <dbReference type="Proteomes" id="UP000240481"/>
    </source>
</evidence>
<proteinExistence type="predicted"/>
<accession>A0A0J8V6L3</accession>
<comment type="caution">
    <text evidence="1">The sequence shown here is derived from an EMBL/GenBank/DDBJ whole genome shotgun (WGS) entry which is preliminary data.</text>
</comment>
<keyword evidence="2" id="KW-1185">Reference proteome</keyword>
<dbReference type="Proteomes" id="UP000240481">
    <property type="component" value="Unassembled WGS sequence"/>
</dbReference>
<name>A0A0J8V6L3_9GAMM</name>
<organism evidence="1 2">
    <name type="scientific">Photobacterium swingsii</name>
    <dbReference type="NCBI Taxonomy" id="680026"/>
    <lineage>
        <taxon>Bacteria</taxon>
        <taxon>Pseudomonadati</taxon>
        <taxon>Pseudomonadota</taxon>
        <taxon>Gammaproteobacteria</taxon>
        <taxon>Vibrionales</taxon>
        <taxon>Vibrionaceae</taxon>
        <taxon>Photobacterium</taxon>
    </lineage>
</organism>
<dbReference type="AlphaFoldDB" id="A0A0J8V6L3"/>
<evidence type="ECO:0000313" key="1">
    <source>
        <dbReference type="EMBL" id="PSW24647.1"/>
    </source>
</evidence>
<reference evidence="1 2" key="1">
    <citation type="submission" date="2018-01" db="EMBL/GenBank/DDBJ databases">
        <title>Whole genome sequencing of Histamine producing bacteria.</title>
        <authorList>
            <person name="Butler K."/>
        </authorList>
    </citation>
    <scope>NUCLEOTIDE SEQUENCE [LARGE SCALE GENOMIC DNA]</scope>
    <source>
        <strain evidence="1 2">DSM 24669</strain>
    </source>
</reference>
<protein>
    <submittedName>
        <fullName evidence="1">Uncharacterized protein</fullName>
    </submittedName>
</protein>
<dbReference type="RefSeq" id="WP_048900525.1">
    <property type="nucleotide sequence ID" value="NZ_AP024853.1"/>
</dbReference>
<gene>
    <name evidence="1" type="ORF">C9I94_11510</name>
</gene>
<dbReference type="OrthoDB" id="5826364at2"/>
<dbReference type="EMBL" id="PYLZ01000005">
    <property type="protein sequence ID" value="PSW24647.1"/>
    <property type="molecule type" value="Genomic_DNA"/>
</dbReference>